<evidence type="ECO:0000313" key="3">
    <source>
        <dbReference type="EMBL" id="KAL3406828.1"/>
    </source>
</evidence>
<keyword evidence="2" id="KW-0812">Transmembrane</keyword>
<evidence type="ECO:0000256" key="1">
    <source>
        <dbReference type="SAM" id="MobiDB-lite"/>
    </source>
</evidence>
<keyword evidence="4" id="KW-1185">Reference proteome</keyword>
<feature type="compositionally biased region" description="Low complexity" evidence="1">
    <location>
        <begin position="47"/>
        <end position="57"/>
    </location>
</feature>
<dbReference type="AlphaFoldDB" id="A0ABD2XQE4"/>
<dbReference type="EMBL" id="JBJJXI010000018">
    <property type="protein sequence ID" value="KAL3406828.1"/>
    <property type="molecule type" value="Genomic_DNA"/>
</dbReference>
<gene>
    <name evidence="3" type="ORF">TKK_000952</name>
</gene>
<name>A0ABD2XQE4_9HYME</name>
<sequence>MDERRFDYNRNVISSAPDESLLATATWSSITVRRQHDNECSDNDETSSSSSSSLTAAKRQVVLVRRRKQQLQRYKCTRFPAAIMALLTGTWLAALFAASGSCFAAAAAFTTGKYLLTRSPLVYS</sequence>
<feature type="region of interest" description="Disordered" evidence="1">
    <location>
        <begin position="36"/>
        <end position="57"/>
    </location>
</feature>
<evidence type="ECO:0000256" key="2">
    <source>
        <dbReference type="SAM" id="Phobius"/>
    </source>
</evidence>
<feature type="transmembrane region" description="Helical" evidence="2">
    <location>
        <begin position="81"/>
        <end position="109"/>
    </location>
</feature>
<evidence type="ECO:0000313" key="4">
    <source>
        <dbReference type="Proteomes" id="UP001627154"/>
    </source>
</evidence>
<comment type="caution">
    <text evidence="3">The sequence shown here is derived from an EMBL/GenBank/DDBJ whole genome shotgun (WGS) entry which is preliminary data.</text>
</comment>
<dbReference type="Proteomes" id="UP001627154">
    <property type="component" value="Unassembled WGS sequence"/>
</dbReference>
<proteinExistence type="predicted"/>
<accession>A0ABD2XQE4</accession>
<protein>
    <submittedName>
        <fullName evidence="3">Uncharacterized protein</fullName>
    </submittedName>
</protein>
<reference evidence="3 4" key="1">
    <citation type="journal article" date="2024" name="bioRxiv">
        <title>A reference genome for Trichogramma kaykai: A tiny desert-dwelling parasitoid wasp with competing sex-ratio distorters.</title>
        <authorList>
            <person name="Culotta J."/>
            <person name="Lindsey A.R."/>
        </authorList>
    </citation>
    <scope>NUCLEOTIDE SEQUENCE [LARGE SCALE GENOMIC DNA]</scope>
    <source>
        <strain evidence="3 4">KSX58</strain>
    </source>
</reference>
<keyword evidence="2" id="KW-1133">Transmembrane helix</keyword>
<keyword evidence="2" id="KW-0472">Membrane</keyword>
<organism evidence="3 4">
    <name type="scientific">Trichogramma kaykai</name>
    <dbReference type="NCBI Taxonomy" id="54128"/>
    <lineage>
        <taxon>Eukaryota</taxon>
        <taxon>Metazoa</taxon>
        <taxon>Ecdysozoa</taxon>
        <taxon>Arthropoda</taxon>
        <taxon>Hexapoda</taxon>
        <taxon>Insecta</taxon>
        <taxon>Pterygota</taxon>
        <taxon>Neoptera</taxon>
        <taxon>Endopterygota</taxon>
        <taxon>Hymenoptera</taxon>
        <taxon>Apocrita</taxon>
        <taxon>Proctotrupomorpha</taxon>
        <taxon>Chalcidoidea</taxon>
        <taxon>Trichogrammatidae</taxon>
        <taxon>Trichogramma</taxon>
    </lineage>
</organism>